<protein>
    <submittedName>
        <fullName evidence="3">MinD-like ATPase involved in chromosome partitioning or flagellar assembly</fullName>
    </submittedName>
</protein>
<dbReference type="SUPFAM" id="SSF52540">
    <property type="entry name" value="P-loop containing nucleoside triphosphate hydrolases"/>
    <property type="match status" value="1"/>
</dbReference>
<dbReference type="EMBL" id="FOUY01000019">
    <property type="protein sequence ID" value="SFN70449.1"/>
    <property type="molecule type" value="Genomic_DNA"/>
</dbReference>
<dbReference type="PANTHER" id="PTHR43384">
    <property type="entry name" value="SEPTUM SITE-DETERMINING PROTEIN MIND HOMOLOG, CHLOROPLASTIC-RELATED"/>
    <property type="match status" value="1"/>
</dbReference>
<keyword evidence="3" id="KW-0966">Cell projection</keyword>
<dbReference type="GO" id="GO:0005524">
    <property type="term" value="F:ATP binding"/>
    <property type="evidence" value="ECO:0007669"/>
    <property type="project" value="TreeGrafter"/>
</dbReference>
<accession>A0A1I5B7F6</accession>
<dbReference type="InterPro" id="IPR027417">
    <property type="entry name" value="P-loop_NTPase"/>
</dbReference>
<sequence>MDTLVRRCALPGCAATIEQRADRPARLYCTQEHRRAARRMRAEHARTVPAPLRRSDAGPPRAPEVGDRTGPTAPGDVTAGSAPAPIDRTSAEINHDTLIRPARAASARAARQRPELLARIRGPLSGPARVAVLSLKGGVGKTTVAAGLGLALAEHRGDRIAVLDSAPDPGTLADRLVTTGSGAGRRGLAGRARVESLGELLGYAGLAGRLTVIGDDRAESGTTDGFRAEHLVRVDEHLSRFFDVTIADCGPGLRHGAVRAAVAAADVLVVVGGLAVDDASRASATLRWLVANGVAARARDAVVVLTTDRAAPDIPAERIRSHFHRHARAVVELPHDPHLASGGPIDVDRLRATTRERFLELAALVVEGLPGAGSAGTGAGR</sequence>
<dbReference type="GO" id="GO:0009898">
    <property type="term" value="C:cytoplasmic side of plasma membrane"/>
    <property type="evidence" value="ECO:0007669"/>
    <property type="project" value="TreeGrafter"/>
</dbReference>
<evidence type="ECO:0000313" key="4">
    <source>
        <dbReference type="Proteomes" id="UP000199614"/>
    </source>
</evidence>
<gene>
    <name evidence="3" type="ORF">SAMN05216207_1019106</name>
</gene>
<keyword evidence="3" id="KW-0969">Cilium</keyword>
<keyword evidence="3" id="KW-0282">Flagellum</keyword>
<dbReference type="Gene3D" id="3.40.50.300">
    <property type="entry name" value="P-loop containing nucleotide triphosphate hydrolases"/>
    <property type="match status" value="1"/>
</dbReference>
<keyword evidence="4" id="KW-1185">Reference proteome</keyword>
<name>A0A1I5B7F6_PSUAM</name>
<dbReference type="AlphaFoldDB" id="A0A1I5B7F6"/>
<reference evidence="3 4" key="1">
    <citation type="submission" date="2016-10" db="EMBL/GenBank/DDBJ databases">
        <authorList>
            <person name="de Groot N.N."/>
        </authorList>
    </citation>
    <scope>NUCLEOTIDE SEQUENCE [LARGE SCALE GENOMIC DNA]</scope>
    <source>
        <strain evidence="3 4">CGMCC 4.1877</strain>
    </source>
</reference>
<dbReference type="Proteomes" id="UP000199614">
    <property type="component" value="Unassembled WGS sequence"/>
</dbReference>
<evidence type="ECO:0000259" key="2">
    <source>
        <dbReference type="Pfam" id="PF01656"/>
    </source>
</evidence>
<organism evidence="3 4">
    <name type="scientific">Pseudonocardia ammonioxydans</name>
    <dbReference type="NCBI Taxonomy" id="260086"/>
    <lineage>
        <taxon>Bacteria</taxon>
        <taxon>Bacillati</taxon>
        <taxon>Actinomycetota</taxon>
        <taxon>Actinomycetes</taxon>
        <taxon>Pseudonocardiales</taxon>
        <taxon>Pseudonocardiaceae</taxon>
        <taxon>Pseudonocardia</taxon>
    </lineage>
</organism>
<dbReference type="InterPro" id="IPR002586">
    <property type="entry name" value="CobQ/CobB/MinD/ParA_Nub-bd_dom"/>
</dbReference>
<dbReference type="GO" id="GO:0005829">
    <property type="term" value="C:cytosol"/>
    <property type="evidence" value="ECO:0007669"/>
    <property type="project" value="TreeGrafter"/>
</dbReference>
<dbReference type="GO" id="GO:0051782">
    <property type="term" value="P:negative regulation of cell division"/>
    <property type="evidence" value="ECO:0007669"/>
    <property type="project" value="TreeGrafter"/>
</dbReference>
<feature type="region of interest" description="Disordered" evidence="1">
    <location>
        <begin position="39"/>
        <end position="87"/>
    </location>
</feature>
<evidence type="ECO:0000313" key="3">
    <source>
        <dbReference type="EMBL" id="SFN70449.1"/>
    </source>
</evidence>
<dbReference type="OrthoDB" id="3204399at2"/>
<dbReference type="Pfam" id="PF01656">
    <property type="entry name" value="CbiA"/>
    <property type="match status" value="1"/>
</dbReference>
<feature type="domain" description="CobQ/CobB/MinD/ParA nucleotide binding" evidence="2">
    <location>
        <begin position="130"/>
        <end position="169"/>
    </location>
</feature>
<dbReference type="STRING" id="260086.SAMN05216207_1019106"/>
<dbReference type="RefSeq" id="WP_093345761.1">
    <property type="nucleotide sequence ID" value="NZ_FOUY01000019.1"/>
</dbReference>
<proteinExistence type="predicted"/>
<evidence type="ECO:0000256" key="1">
    <source>
        <dbReference type="SAM" id="MobiDB-lite"/>
    </source>
</evidence>
<dbReference type="PANTHER" id="PTHR43384:SF14">
    <property type="entry name" value="ESX-1 SECRETION-ASSOCIATED PROTEIN ESPI"/>
    <property type="match status" value="1"/>
</dbReference>
<dbReference type="GO" id="GO:0016887">
    <property type="term" value="F:ATP hydrolysis activity"/>
    <property type="evidence" value="ECO:0007669"/>
    <property type="project" value="TreeGrafter"/>
</dbReference>
<dbReference type="InterPro" id="IPR050625">
    <property type="entry name" value="ParA/MinD_ATPase"/>
</dbReference>